<name>A0A9W4IPM7_9EURO</name>
<dbReference type="InterPro" id="IPR000033">
    <property type="entry name" value="LDLR_classB_rpt"/>
</dbReference>
<proteinExistence type="predicted"/>
<dbReference type="Proteomes" id="UP001152592">
    <property type="component" value="Unassembled WGS sequence"/>
</dbReference>
<dbReference type="OrthoDB" id="4303701at2759"/>
<dbReference type="GO" id="GO:0060070">
    <property type="term" value="P:canonical Wnt signaling pathway"/>
    <property type="evidence" value="ECO:0007669"/>
    <property type="project" value="TreeGrafter"/>
</dbReference>
<dbReference type="PANTHER" id="PTHR46513">
    <property type="entry name" value="VITELLOGENIN RECEPTOR-LIKE PROTEIN-RELATED-RELATED"/>
    <property type="match status" value="1"/>
</dbReference>
<dbReference type="GO" id="GO:0005886">
    <property type="term" value="C:plasma membrane"/>
    <property type="evidence" value="ECO:0007669"/>
    <property type="project" value="TreeGrafter"/>
</dbReference>
<dbReference type="AlphaFoldDB" id="A0A9W4IPM7"/>
<comment type="caution">
    <text evidence="1">The sequence shown here is derived from an EMBL/GenBank/DDBJ whole genome shotgun (WGS) entry which is preliminary data.</text>
</comment>
<dbReference type="SUPFAM" id="SSF63829">
    <property type="entry name" value="Calcium-dependent phosphotriesterase"/>
    <property type="match status" value="1"/>
</dbReference>
<evidence type="ECO:0000313" key="2">
    <source>
        <dbReference type="Proteomes" id="UP001152592"/>
    </source>
</evidence>
<dbReference type="PANTHER" id="PTHR46513:SF13">
    <property type="entry name" value="EGF-LIKE DOMAIN-CONTAINING PROTEIN"/>
    <property type="match status" value="1"/>
</dbReference>
<evidence type="ECO:0008006" key="3">
    <source>
        <dbReference type="Google" id="ProtNLM"/>
    </source>
</evidence>
<dbReference type="SMART" id="SM00135">
    <property type="entry name" value="LY"/>
    <property type="match status" value="4"/>
</dbReference>
<accession>A0A9W4IPM7</accession>
<evidence type="ECO:0000313" key="1">
    <source>
        <dbReference type="EMBL" id="CAG8315099.1"/>
    </source>
</evidence>
<reference evidence="1" key="1">
    <citation type="submission" date="2021-07" db="EMBL/GenBank/DDBJ databases">
        <authorList>
            <person name="Branca A.L. A."/>
        </authorList>
    </citation>
    <scope>NUCLEOTIDE SEQUENCE</scope>
</reference>
<dbReference type="EMBL" id="CAJVPD010000099">
    <property type="protein sequence ID" value="CAG8315099.1"/>
    <property type="molecule type" value="Genomic_DNA"/>
</dbReference>
<sequence>MVYSSRQHNISTSLFSKFDISSVSSKLSFSIEMTRHTAPSSSAAAATGRVYFLDIGLSTYPNPNGRIITCKPDGSDIRELVTQIKTLPDGIAVDSDRQHIYWTNMGVPSANDGSIQRCDLSGKDIVTIVPQGQTHTPKQITIAPKSQKLYWSDREGMCVMRANMDGSDIEVLYRSAPPDSDKQCTLNWCVGIAVDEETGSVFWSQKGPPRAGQGRIFRMNIEMNAGESAGRRTDVQCILEGLPEPIDLELDTASQTLYWTDRGDPPNGNTVNSVVLDANVKLRPKILVRKLHEGIGISLDLRNGRMFFGDLGGGLYSANLDGSCKNTLISEIGGVTTGIFYVE</sequence>
<organism evidence="1 2">
    <name type="scientific">Penicillium salamii</name>
    <dbReference type="NCBI Taxonomy" id="1612424"/>
    <lineage>
        <taxon>Eukaryota</taxon>
        <taxon>Fungi</taxon>
        <taxon>Dikarya</taxon>
        <taxon>Ascomycota</taxon>
        <taxon>Pezizomycotina</taxon>
        <taxon>Eurotiomycetes</taxon>
        <taxon>Eurotiomycetidae</taxon>
        <taxon>Eurotiales</taxon>
        <taxon>Aspergillaceae</taxon>
        <taxon>Penicillium</taxon>
    </lineage>
</organism>
<protein>
    <recommendedName>
        <fullName evidence="3">YWTD domain-containing protein</fullName>
    </recommendedName>
</protein>
<gene>
    <name evidence="1" type="ORF">PSALAMII_LOCUS2165</name>
</gene>
<dbReference type="InterPro" id="IPR050778">
    <property type="entry name" value="Cueball_EGF_LRP_Nidogen"/>
</dbReference>
<dbReference type="SUPFAM" id="SSF63825">
    <property type="entry name" value="YWTD domain"/>
    <property type="match status" value="1"/>
</dbReference>
<dbReference type="InterPro" id="IPR011042">
    <property type="entry name" value="6-blade_b-propeller_TolB-like"/>
</dbReference>
<dbReference type="Gene3D" id="2.120.10.30">
    <property type="entry name" value="TolB, C-terminal domain"/>
    <property type="match status" value="2"/>
</dbReference>